<dbReference type="InterPro" id="IPR002545">
    <property type="entry name" value="CheW-lke_dom"/>
</dbReference>
<dbReference type="PROSITE" id="PS50851">
    <property type="entry name" value="CHEW"/>
    <property type="match status" value="1"/>
</dbReference>
<evidence type="ECO:0000259" key="1">
    <source>
        <dbReference type="PROSITE" id="PS50851"/>
    </source>
</evidence>
<dbReference type="InterPro" id="IPR036061">
    <property type="entry name" value="CheW-like_dom_sf"/>
</dbReference>
<sequence length="143" mass="15989">MSVTATRNQYVVFTINQQLFSLPINEVVEILRPQTVTQIPGIKSHIQGVINLRGKIIPVVKMHGQLNSDAKPNKKNRIVIVQGDSENIGVTVDEVKMVTYVEQENIEPPPGTKVDEDFFHGFVKLDGQVIGILNLEKVLYPTE</sequence>
<protein>
    <submittedName>
        <fullName evidence="2">Chemotaxis protein CheW</fullName>
    </submittedName>
</protein>
<accession>A0ABT5VJA5</accession>
<evidence type="ECO:0000313" key="2">
    <source>
        <dbReference type="EMBL" id="MDE5415537.1"/>
    </source>
</evidence>
<name>A0ABT5VJA5_9BACI</name>
<organism evidence="2 3">
    <name type="scientific">Alkalihalobacterium chitinilyticum</name>
    <dbReference type="NCBI Taxonomy" id="2980103"/>
    <lineage>
        <taxon>Bacteria</taxon>
        <taxon>Bacillati</taxon>
        <taxon>Bacillota</taxon>
        <taxon>Bacilli</taxon>
        <taxon>Bacillales</taxon>
        <taxon>Bacillaceae</taxon>
        <taxon>Alkalihalobacterium</taxon>
    </lineage>
</organism>
<keyword evidence="3" id="KW-1185">Reference proteome</keyword>
<dbReference type="SUPFAM" id="SSF50341">
    <property type="entry name" value="CheW-like"/>
    <property type="match status" value="1"/>
</dbReference>
<evidence type="ECO:0000313" key="3">
    <source>
        <dbReference type="Proteomes" id="UP001148125"/>
    </source>
</evidence>
<dbReference type="SMART" id="SM00260">
    <property type="entry name" value="CheW"/>
    <property type="match status" value="1"/>
</dbReference>
<feature type="domain" description="CheW-like" evidence="1">
    <location>
        <begin position="7"/>
        <end position="143"/>
    </location>
</feature>
<reference evidence="2" key="1">
    <citation type="submission" date="2024-05" db="EMBL/GenBank/DDBJ databases">
        <title>Alkalihalobacillus sp. strain MEB203 novel alkaliphilic bacterium from Lonar Lake, India.</title>
        <authorList>
            <person name="Joshi A."/>
            <person name="Thite S."/>
            <person name="Mengade P."/>
        </authorList>
    </citation>
    <scope>NUCLEOTIDE SEQUENCE</scope>
    <source>
        <strain evidence="2">MEB 203</strain>
    </source>
</reference>
<dbReference type="EMBL" id="JAOTPO010000017">
    <property type="protein sequence ID" value="MDE5415537.1"/>
    <property type="molecule type" value="Genomic_DNA"/>
</dbReference>
<dbReference type="Proteomes" id="UP001148125">
    <property type="component" value="Unassembled WGS sequence"/>
</dbReference>
<dbReference type="Gene3D" id="2.30.30.40">
    <property type="entry name" value="SH3 Domains"/>
    <property type="match status" value="1"/>
</dbReference>
<dbReference type="InterPro" id="IPR039315">
    <property type="entry name" value="CheW"/>
</dbReference>
<dbReference type="Pfam" id="PF01584">
    <property type="entry name" value="CheW"/>
    <property type="match status" value="1"/>
</dbReference>
<gene>
    <name evidence="2" type="ORF">N7Z68_19510</name>
</gene>
<dbReference type="PANTHER" id="PTHR22617">
    <property type="entry name" value="CHEMOTAXIS SENSOR HISTIDINE KINASE-RELATED"/>
    <property type="match status" value="1"/>
</dbReference>
<dbReference type="RefSeq" id="WP_275120140.1">
    <property type="nucleotide sequence ID" value="NZ_JAOTPO010000017.1"/>
</dbReference>
<comment type="caution">
    <text evidence="2">The sequence shown here is derived from an EMBL/GenBank/DDBJ whole genome shotgun (WGS) entry which is preliminary data.</text>
</comment>
<dbReference type="PANTHER" id="PTHR22617:SF23">
    <property type="entry name" value="CHEMOTAXIS PROTEIN CHEW"/>
    <property type="match status" value="1"/>
</dbReference>
<dbReference type="Gene3D" id="2.40.50.180">
    <property type="entry name" value="CheA-289, Domain 4"/>
    <property type="match status" value="1"/>
</dbReference>
<proteinExistence type="predicted"/>